<dbReference type="GO" id="GO:0005634">
    <property type="term" value="C:nucleus"/>
    <property type="evidence" value="ECO:0007669"/>
    <property type="project" value="TreeGrafter"/>
</dbReference>
<name>A0A7R8ZP64_9CRUS</name>
<feature type="compositionally biased region" description="Polar residues" evidence="1">
    <location>
        <begin position="152"/>
        <end position="167"/>
    </location>
</feature>
<evidence type="ECO:0000256" key="1">
    <source>
        <dbReference type="SAM" id="MobiDB-lite"/>
    </source>
</evidence>
<feature type="region of interest" description="Disordered" evidence="1">
    <location>
        <begin position="541"/>
        <end position="581"/>
    </location>
</feature>
<feature type="region of interest" description="Disordered" evidence="1">
    <location>
        <begin position="346"/>
        <end position="392"/>
    </location>
</feature>
<organism evidence="2">
    <name type="scientific">Cyprideis torosa</name>
    <dbReference type="NCBI Taxonomy" id="163714"/>
    <lineage>
        <taxon>Eukaryota</taxon>
        <taxon>Metazoa</taxon>
        <taxon>Ecdysozoa</taxon>
        <taxon>Arthropoda</taxon>
        <taxon>Crustacea</taxon>
        <taxon>Oligostraca</taxon>
        <taxon>Ostracoda</taxon>
        <taxon>Podocopa</taxon>
        <taxon>Podocopida</taxon>
        <taxon>Cytherocopina</taxon>
        <taxon>Cytheroidea</taxon>
        <taxon>Cytherideidae</taxon>
        <taxon>Cyprideis</taxon>
    </lineage>
</organism>
<dbReference type="AlphaFoldDB" id="A0A7R8ZP64"/>
<dbReference type="PANTHER" id="PTHR16112">
    <property type="entry name" value="METHYL-CPG BINDING PROTEIN, DROSOPHILA"/>
    <property type="match status" value="1"/>
</dbReference>
<dbReference type="PANTHER" id="PTHR16112:SF16">
    <property type="entry name" value="SIX-BANDED, ISOFORM H"/>
    <property type="match status" value="1"/>
</dbReference>
<dbReference type="GO" id="GO:0010369">
    <property type="term" value="C:chromocenter"/>
    <property type="evidence" value="ECO:0007669"/>
    <property type="project" value="TreeGrafter"/>
</dbReference>
<dbReference type="OrthoDB" id="6383004at2759"/>
<feature type="region of interest" description="Disordered" evidence="1">
    <location>
        <begin position="1"/>
        <end position="42"/>
    </location>
</feature>
<proteinExistence type="predicted"/>
<sequence length="618" mass="66010">MTWREQTYRRRAHEQRMMPSDAPGRDVHSGPGPPGFQTHEFYGGMMLGNQNQEPACFQQKDWNHLSQSAWYQYYPSNQSYFYQQQGQYQRHCQVYSSVSESSTNNRPCSTYSSGYGSSISSEEMLTSPSSSSGSCQLQETSDPRTPVAPPIRNTSSSNGEQTGSFQNKRNHNDECEDSASLCSFGKLDSGIGSVDDPSSVLSNGSFASSATKARSSSRCESVRSETADSTCSSLSSLEGNGPATSTPFSSASVNSFSMNGMCGTSTLSADNHSQQSTPYMVPPPSVDGSCSNPASQMSCFDDLEEGGSTTDPGFNSYGNGSASVLVVSSASGVVSERFGGMSVMASGSGEKSAGEGGATSGSAYGHPESSGGTPDSHVRKSGAQDVTLSSPIRVPHRWKREVNHSAVIYTSQQRTVMYTLDSDNPSDSEKAIAIAGFRLDLSRPHRKVPTNPKLPSNIKLKSLKEVTNYLLSDGTCKCGLTCPLNVEQVFNFDPKRPSRPTLLADVAGHPKMCGHRRRLLRDLSALPQIVAQQRQIREQQLSQAAAATASPAAAEETTLPVPPSTQSKGARAGTTKSKGECSSACRLNGGGGQRPDHGVTCLPRLTTRPKLQHVCEIV</sequence>
<protein>
    <submittedName>
        <fullName evidence="2">Uncharacterized protein</fullName>
    </submittedName>
</protein>
<dbReference type="GO" id="GO:0003682">
    <property type="term" value="F:chromatin binding"/>
    <property type="evidence" value="ECO:0007669"/>
    <property type="project" value="TreeGrafter"/>
</dbReference>
<feature type="compositionally biased region" description="Low complexity" evidence="1">
    <location>
        <begin position="541"/>
        <end position="559"/>
    </location>
</feature>
<evidence type="ECO:0000313" key="2">
    <source>
        <dbReference type="EMBL" id="CAD7228982.1"/>
    </source>
</evidence>
<reference evidence="2" key="1">
    <citation type="submission" date="2020-11" db="EMBL/GenBank/DDBJ databases">
        <authorList>
            <person name="Tran Van P."/>
        </authorList>
    </citation>
    <scope>NUCLEOTIDE SEQUENCE</scope>
</reference>
<accession>A0A7R8ZP64</accession>
<feature type="region of interest" description="Disordered" evidence="1">
    <location>
        <begin position="99"/>
        <end position="172"/>
    </location>
</feature>
<feature type="compositionally biased region" description="Polar residues" evidence="1">
    <location>
        <begin position="99"/>
        <end position="108"/>
    </location>
</feature>
<gene>
    <name evidence="2" type="ORF">CTOB1V02_LOCUS6857</name>
</gene>
<dbReference type="EMBL" id="OB661792">
    <property type="protein sequence ID" value="CAD7228982.1"/>
    <property type="molecule type" value="Genomic_DNA"/>
</dbReference>
<feature type="compositionally biased region" description="Low complexity" evidence="1">
    <location>
        <begin position="109"/>
        <end position="140"/>
    </location>
</feature>